<evidence type="ECO:0000313" key="3">
    <source>
        <dbReference type="Proteomes" id="UP000310263"/>
    </source>
</evidence>
<feature type="transmembrane region" description="Helical" evidence="1">
    <location>
        <begin position="230"/>
        <end position="250"/>
    </location>
</feature>
<dbReference type="OrthoDB" id="3178066at2"/>
<dbReference type="AlphaFoldDB" id="A0A4S2F308"/>
<reference evidence="2 3" key="1">
    <citation type="submission" date="2019-04" db="EMBL/GenBank/DDBJ databases">
        <title>Microbes associate with the intestines of laboratory mice.</title>
        <authorList>
            <person name="Navarre W."/>
            <person name="Wong E."/>
            <person name="Huang K."/>
            <person name="Tropini C."/>
            <person name="Ng K."/>
            <person name="Yu B."/>
        </authorList>
    </citation>
    <scope>NUCLEOTIDE SEQUENCE [LARGE SCALE GENOMIC DNA]</scope>
    <source>
        <strain evidence="2 3">NM07_P-09</strain>
    </source>
</reference>
<dbReference type="Proteomes" id="UP000310263">
    <property type="component" value="Unassembled WGS sequence"/>
</dbReference>
<name>A0A4S2F308_9ACTN</name>
<sequence>MAKLLSGSSRATTATWIFNFESSASLLLALGSLLAAWHARQILPANSLYRFWESCLLPVQLPVFYFGYGYLYQRQWRVTSLRSWWGSVRYELANLLTPFAFITVLTLAVRSWLHTGAGLTPEHLAVALFVDPVIPVGFFLVALVFYLLIPNFTSKRAAAVGVGVSLLLKIAVVIAARSPEGQGLLGSLPYVVANGCDNALWFCGGMALALEECQGQISQHMRGARLPRAVKITGPLALWLGLALGCWWLYGQERMNLGCLEAVLVGAGLGAGTLLYRELFGMQGRQWRFFSLVDGYTKGIWLLHPLCLELWFFWAQEAHLGTVGIVAGSLAAAYLVPVAINVMLDHLGRLGFLINPNRYLSKPR</sequence>
<proteinExistence type="predicted"/>
<comment type="caution">
    <text evidence="2">The sequence shown here is derived from an EMBL/GenBank/DDBJ whole genome shotgun (WGS) entry which is preliminary data.</text>
</comment>
<protein>
    <recommendedName>
        <fullName evidence="4">Acyltransferase</fullName>
    </recommendedName>
</protein>
<feature type="transmembrane region" description="Helical" evidence="1">
    <location>
        <begin position="92"/>
        <end position="113"/>
    </location>
</feature>
<feature type="transmembrane region" description="Helical" evidence="1">
    <location>
        <begin position="125"/>
        <end position="149"/>
    </location>
</feature>
<keyword evidence="3" id="KW-1185">Reference proteome</keyword>
<evidence type="ECO:0008006" key="4">
    <source>
        <dbReference type="Google" id="ProtNLM"/>
    </source>
</evidence>
<keyword evidence="1" id="KW-0472">Membrane</keyword>
<feature type="transmembrane region" description="Helical" evidence="1">
    <location>
        <begin position="262"/>
        <end position="280"/>
    </location>
</feature>
<gene>
    <name evidence="2" type="ORF">E5334_02285</name>
</gene>
<feature type="transmembrane region" description="Helical" evidence="1">
    <location>
        <begin position="51"/>
        <end position="71"/>
    </location>
</feature>
<keyword evidence="1" id="KW-0812">Transmembrane</keyword>
<keyword evidence="1" id="KW-1133">Transmembrane helix</keyword>
<evidence type="ECO:0000256" key="1">
    <source>
        <dbReference type="SAM" id="Phobius"/>
    </source>
</evidence>
<evidence type="ECO:0000313" key="2">
    <source>
        <dbReference type="EMBL" id="TGY63349.1"/>
    </source>
</evidence>
<organism evidence="2 3">
    <name type="scientific">Muricaecibacterium torontonense</name>
    <dbReference type="NCBI Taxonomy" id="3032871"/>
    <lineage>
        <taxon>Bacteria</taxon>
        <taxon>Bacillati</taxon>
        <taxon>Actinomycetota</taxon>
        <taxon>Coriobacteriia</taxon>
        <taxon>Coriobacteriales</taxon>
        <taxon>Atopobiaceae</taxon>
        <taxon>Muricaecibacterium</taxon>
    </lineage>
</organism>
<dbReference type="EMBL" id="SRYE01000001">
    <property type="protein sequence ID" value="TGY63349.1"/>
    <property type="molecule type" value="Genomic_DNA"/>
</dbReference>
<dbReference type="RefSeq" id="WP_136011976.1">
    <property type="nucleotide sequence ID" value="NZ_SRYE01000001.1"/>
</dbReference>
<accession>A0A4S2F308</accession>
<feature type="transmembrane region" description="Helical" evidence="1">
    <location>
        <begin position="156"/>
        <end position="176"/>
    </location>
</feature>
<feature type="transmembrane region" description="Helical" evidence="1">
    <location>
        <begin position="16"/>
        <end position="39"/>
    </location>
</feature>
<feature type="transmembrane region" description="Helical" evidence="1">
    <location>
        <begin position="320"/>
        <end position="344"/>
    </location>
</feature>